<proteinExistence type="inferred from homology"/>
<evidence type="ECO:0000256" key="1">
    <source>
        <dbReference type="ARBA" id="ARBA00009437"/>
    </source>
</evidence>
<reference evidence="7" key="1">
    <citation type="journal article" date="2019" name="Int. J. Syst. Evol. Microbiol.">
        <title>The Global Catalogue of Microorganisms (GCM) 10K type strain sequencing project: providing services to taxonomists for standard genome sequencing and annotation.</title>
        <authorList>
            <consortium name="The Broad Institute Genomics Platform"/>
            <consortium name="The Broad Institute Genome Sequencing Center for Infectious Disease"/>
            <person name="Wu L."/>
            <person name="Ma J."/>
        </authorList>
    </citation>
    <scope>NUCLEOTIDE SEQUENCE [LARGE SCALE GENOMIC DNA]</scope>
    <source>
        <strain evidence="7">JCM 17906</strain>
    </source>
</reference>
<evidence type="ECO:0000256" key="3">
    <source>
        <dbReference type="ARBA" id="ARBA00023125"/>
    </source>
</evidence>
<dbReference type="Proteomes" id="UP001501598">
    <property type="component" value="Unassembled WGS sequence"/>
</dbReference>
<organism evidence="6 7">
    <name type="scientific">Pseudonocardia xishanensis</name>
    <dbReference type="NCBI Taxonomy" id="630995"/>
    <lineage>
        <taxon>Bacteria</taxon>
        <taxon>Bacillati</taxon>
        <taxon>Actinomycetota</taxon>
        <taxon>Actinomycetes</taxon>
        <taxon>Pseudonocardiales</taxon>
        <taxon>Pseudonocardiaceae</taxon>
        <taxon>Pseudonocardia</taxon>
    </lineage>
</organism>
<dbReference type="InterPro" id="IPR005119">
    <property type="entry name" value="LysR_subst-bd"/>
</dbReference>
<evidence type="ECO:0000256" key="2">
    <source>
        <dbReference type="ARBA" id="ARBA00023015"/>
    </source>
</evidence>
<dbReference type="InterPro" id="IPR036390">
    <property type="entry name" value="WH_DNA-bd_sf"/>
</dbReference>
<dbReference type="PROSITE" id="PS50931">
    <property type="entry name" value="HTH_LYSR"/>
    <property type="match status" value="1"/>
</dbReference>
<dbReference type="Pfam" id="PF00126">
    <property type="entry name" value="HTH_1"/>
    <property type="match status" value="1"/>
</dbReference>
<evidence type="ECO:0000256" key="4">
    <source>
        <dbReference type="ARBA" id="ARBA00023163"/>
    </source>
</evidence>
<protein>
    <submittedName>
        <fullName evidence="6">LysR family transcriptional regulator</fullName>
    </submittedName>
</protein>
<dbReference type="RefSeq" id="WP_345424893.1">
    <property type="nucleotide sequence ID" value="NZ_BAABGT010000093.1"/>
</dbReference>
<dbReference type="InterPro" id="IPR036388">
    <property type="entry name" value="WH-like_DNA-bd_sf"/>
</dbReference>
<dbReference type="EMBL" id="BAABGT010000093">
    <property type="protein sequence ID" value="GAA4555421.1"/>
    <property type="molecule type" value="Genomic_DNA"/>
</dbReference>
<evidence type="ECO:0000313" key="7">
    <source>
        <dbReference type="Proteomes" id="UP001501598"/>
    </source>
</evidence>
<keyword evidence="3" id="KW-0238">DNA-binding</keyword>
<dbReference type="PANTHER" id="PTHR30126">
    <property type="entry name" value="HTH-TYPE TRANSCRIPTIONAL REGULATOR"/>
    <property type="match status" value="1"/>
</dbReference>
<sequence>MAVVTWRPDPESLSLLVLVGERGSLTAAACELGITQPAASKRISLLERRLGVRLLVRTRQGSALTESGDLVAGWARRVLDELDTLVDGAAALRRRSAAQLAVAASLTVAEHLLPTWLGELRAGAATLRVGLEVTNSTRVCAMVRGGSADVGFIESPGVLAGLRGRPVAQDRLVLVVAPGHPWARRRRTVEAAELARTPLISREEGSGTRDTAERALAEIGERLVAPLLELGSSAAVRSTVLAGGGPALLSELVVGADVAVGALVEVPVARLDLGRTLRVVWRAGQRPSGAAGALVELAVAAGQARSSSARGVGASVTIAGSEDPLRNGN</sequence>
<dbReference type="SUPFAM" id="SSF53850">
    <property type="entry name" value="Periplasmic binding protein-like II"/>
    <property type="match status" value="1"/>
</dbReference>
<accession>A0ABP8S0V6</accession>
<keyword evidence="4" id="KW-0804">Transcription</keyword>
<dbReference type="InterPro" id="IPR000847">
    <property type="entry name" value="LysR_HTH_N"/>
</dbReference>
<evidence type="ECO:0000313" key="6">
    <source>
        <dbReference type="EMBL" id="GAA4555421.1"/>
    </source>
</evidence>
<dbReference type="Gene3D" id="1.10.10.10">
    <property type="entry name" value="Winged helix-like DNA-binding domain superfamily/Winged helix DNA-binding domain"/>
    <property type="match status" value="1"/>
</dbReference>
<comment type="caution">
    <text evidence="6">The sequence shown here is derived from an EMBL/GenBank/DDBJ whole genome shotgun (WGS) entry which is preliminary data.</text>
</comment>
<dbReference type="PRINTS" id="PR00039">
    <property type="entry name" value="HTHLYSR"/>
</dbReference>
<keyword evidence="2" id="KW-0805">Transcription regulation</keyword>
<gene>
    <name evidence="6" type="ORF">GCM10023175_55570</name>
</gene>
<comment type="similarity">
    <text evidence="1">Belongs to the LysR transcriptional regulatory family.</text>
</comment>
<evidence type="ECO:0000259" key="5">
    <source>
        <dbReference type="PROSITE" id="PS50931"/>
    </source>
</evidence>
<dbReference type="PANTHER" id="PTHR30126:SF39">
    <property type="entry name" value="HTH-TYPE TRANSCRIPTIONAL REGULATOR CYSL"/>
    <property type="match status" value="1"/>
</dbReference>
<name>A0ABP8S0V6_9PSEU</name>
<dbReference type="Pfam" id="PF03466">
    <property type="entry name" value="LysR_substrate"/>
    <property type="match status" value="1"/>
</dbReference>
<dbReference type="Gene3D" id="3.40.190.10">
    <property type="entry name" value="Periplasmic binding protein-like II"/>
    <property type="match status" value="2"/>
</dbReference>
<dbReference type="SUPFAM" id="SSF46785">
    <property type="entry name" value="Winged helix' DNA-binding domain"/>
    <property type="match status" value="1"/>
</dbReference>
<feature type="domain" description="HTH lysR-type" evidence="5">
    <location>
        <begin position="8"/>
        <end position="65"/>
    </location>
</feature>
<keyword evidence="7" id="KW-1185">Reference proteome</keyword>